<evidence type="ECO:0000313" key="3">
    <source>
        <dbReference type="Proteomes" id="UP000034448"/>
    </source>
</evidence>
<accession>A0A0G0F6A8</accession>
<sequence>MIFSLLLVIFIILTPFQTAVDQRLNVLGAQTKLLTDDSAFKIILFGDSMTSFLGPSGDEILSNLKTYYPNSKIVIQNYGFGSKNILFAKEVLEKQTDYLGVKYPPLLQTNLDLLIIESFANNPLSEYPLEEGLKIQNRALDEIISKVHEVKPDIKIVFLATIAPSKTHFGEGSVELTPQKREEWVSERITYLKNHIEYANSHNIPLINVYEKSLKDGDGNKDFLNPGDNIHPSIEGIKFISAEVADFLHSNNLIN</sequence>
<evidence type="ECO:0000259" key="1">
    <source>
        <dbReference type="Pfam" id="PF13472"/>
    </source>
</evidence>
<feature type="domain" description="SGNH hydrolase-type esterase" evidence="1">
    <location>
        <begin position="44"/>
        <end position="236"/>
    </location>
</feature>
<protein>
    <recommendedName>
        <fullName evidence="1">SGNH hydrolase-type esterase domain-containing protein</fullName>
    </recommendedName>
</protein>
<dbReference type="SUPFAM" id="SSF52266">
    <property type="entry name" value="SGNH hydrolase"/>
    <property type="match status" value="1"/>
</dbReference>
<reference evidence="2 3" key="1">
    <citation type="journal article" date="2015" name="Nature">
        <title>rRNA introns, odd ribosomes, and small enigmatic genomes across a large radiation of phyla.</title>
        <authorList>
            <person name="Brown C.T."/>
            <person name="Hug L.A."/>
            <person name="Thomas B.C."/>
            <person name="Sharon I."/>
            <person name="Castelle C.J."/>
            <person name="Singh A."/>
            <person name="Wilkins M.J."/>
            <person name="Williams K.H."/>
            <person name="Banfield J.F."/>
        </authorList>
    </citation>
    <scope>NUCLEOTIDE SEQUENCE [LARGE SCALE GENOMIC DNA]</scope>
</reference>
<proteinExistence type="predicted"/>
<dbReference type="AlphaFoldDB" id="A0A0G0F6A8"/>
<name>A0A0G0F6A8_9BACT</name>
<dbReference type="Gene3D" id="3.40.50.1110">
    <property type="entry name" value="SGNH hydrolase"/>
    <property type="match status" value="1"/>
</dbReference>
<dbReference type="Proteomes" id="UP000034448">
    <property type="component" value="Unassembled WGS sequence"/>
</dbReference>
<dbReference type="InterPro" id="IPR013830">
    <property type="entry name" value="SGNH_hydro"/>
</dbReference>
<dbReference type="Pfam" id="PF13472">
    <property type="entry name" value="Lipase_GDSL_2"/>
    <property type="match status" value="1"/>
</dbReference>
<gene>
    <name evidence="2" type="ORF">US28_C0032G0005</name>
</gene>
<comment type="caution">
    <text evidence="2">The sequence shown here is derived from an EMBL/GenBank/DDBJ whole genome shotgun (WGS) entry which is preliminary data.</text>
</comment>
<dbReference type="EMBL" id="LBSJ01000032">
    <property type="protein sequence ID" value="KKQ14703.1"/>
    <property type="molecule type" value="Genomic_DNA"/>
</dbReference>
<organism evidence="2 3">
    <name type="scientific">Candidatus Daviesbacteria bacterium GW2011_GWA1_36_8</name>
    <dbReference type="NCBI Taxonomy" id="1618417"/>
    <lineage>
        <taxon>Bacteria</taxon>
        <taxon>Candidatus Daviesiibacteriota</taxon>
    </lineage>
</organism>
<evidence type="ECO:0000313" key="2">
    <source>
        <dbReference type="EMBL" id="KKQ14703.1"/>
    </source>
</evidence>
<dbReference type="InterPro" id="IPR036514">
    <property type="entry name" value="SGNH_hydro_sf"/>
</dbReference>